<gene>
    <name evidence="1" type="ORF">L484_015437</name>
</gene>
<name>W9R9E9_9ROSA</name>
<dbReference type="Proteomes" id="UP000030645">
    <property type="component" value="Unassembled WGS sequence"/>
</dbReference>
<reference evidence="2" key="1">
    <citation type="submission" date="2013-01" db="EMBL/GenBank/DDBJ databases">
        <title>Draft Genome Sequence of a Mulberry Tree, Morus notabilis C.K. Schneid.</title>
        <authorList>
            <person name="He N."/>
            <person name="Zhao S."/>
        </authorList>
    </citation>
    <scope>NUCLEOTIDE SEQUENCE</scope>
</reference>
<dbReference type="EMBL" id="KE344760">
    <property type="protein sequence ID" value="EXB77512.1"/>
    <property type="molecule type" value="Genomic_DNA"/>
</dbReference>
<accession>W9R9E9</accession>
<sequence>MPSSTESLSVTIEAMLRVSFLLLKQLVHAFRVSLHHALFILTHESHSRSQNSLCLSSEHLSIKPYPTRMSDTLALRAAYVCL</sequence>
<protein>
    <submittedName>
        <fullName evidence="1">Uncharacterized protein</fullName>
    </submittedName>
</protein>
<evidence type="ECO:0000313" key="1">
    <source>
        <dbReference type="EMBL" id="EXB77512.1"/>
    </source>
</evidence>
<dbReference type="AlphaFoldDB" id="W9R9E9"/>
<keyword evidence="2" id="KW-1185">Reference proteome</keyword>
<evidence type="ECO:0000313" key="2">
    <source>
        <dbReference type="Proteomes" id="UP000030645"/>
    </source>
</evidence>
<proteinExistence type="predicted"/>
<organism evidence="1 2">
    <name type="scientific">Morus notabilis</name>
    <dbReference type="NCBI Taxonomy" id="981085"/>
    <lineage>
        <taxon>Eukaryota</taxon>
        <taxon>Viridiplantae</taxon>
        <taxon>Streptophyta</taxon>
        <taxon>Embryophyta</taxon>
        <taxon>Tracheophyta</taxon>
        <taxon>Spermatophyta</taxon>
        <taxon>Magnoliopsida</taxon>
        <taxon>eudicotyledons</taxon>
        <taxon>Gunneridae</taxon>
        <taxon>Pentapetalae</taxon>
        <taxon>rosids</taxon>
        <taxon>fabids</taxon>
        <taxon>Rosales</taxon>
        <taxon>Moraceae</taxon>
        <taxon>Moreae</taxon>
        <taxon>Morus</taxon>
    </lineage>
</organism>